<proteinExistence type="inferred from homology"/>
<dbReference type="GO" id="GO:0006096">
    <property type="term" value="P:glycolytic process"/>
    <property type="evidence" value="ECO:0007669"/>
    <property type="project" value="InterPro"/>
</dbReference>
<keyword evidence="1" id="KW-0808">Transferase</keyword>
<dbReference type="RefSeq" id="WP_406855755.1">
    <property type="nucleotide sequence ID" value="NZ_CP157484.1"/>
</dbReference>
<dbReference type="InterPro" id="IPR050201">
    <property type="entry name" value="Bacterial_glucokinase"/>
</dbReference>
<dbReference type="Gene3D" id="3.30.420.40">
    <property type="match status" value="1"/>
</dbReference>
<dbReference type="InterPro" id="IPR003836">
    <property type="entry name" value="Glucokinase"/>
</dbReference>
<evidence type="ECO:0000256" key="1">
    <source>
        <dbReference type="ARBA" id="ARBA00022679"/>
    </source>
</evidence>
<dbReference type="GO" id="GO:0005829">
    <property type="term" value="C:cytosol"/>
    <property type="evidence" value="ECO:0007669"/>
    <property type="project" value="TreeGrafter"/>
</dbReference>
<dbReference type="SUPFAM" id="SSF53067">
    <property type="entry name" value="Actin-like ATPase domain"/>
    <property type="match status" value="1"/>
</dbReference>
<protein>
    <submittedName>
        <fullName evidence="4">Glucokinase</fullName>
    </submittedName>
</protein>
<dbReference type="Gene3D" id="3.40.367.20">
    <property type="match status" value="1"/>
</dbReference>
<comment type="similarity">
    <text evidence="3">Belongs to the bacterial glucokinase family.</text>
</comment>
<gene>
    <name evidence="4" type="ORF">ABEG18_25085</name>
</gene>
<dbReference type="EMBL" id="CP157484">
    <property type="protein sequence ID" value="XBO38916.1"/>
    <property type="molecule type" value="Genomic_DNA"/>
</dbReference>
<keyword evidence="2" id="KW-0418">Kinase</keyword>
<organism evidence="4">
    <name type="scientific">Alsobacter sp. KACC 23698</name>
    <dbReference type="NCBI Taxonomy" id="3149229"/>
    <lineage>
        <taxon>Bacteria</taxon>
        <taxon>Pseudomonadati</taxon>
        <taxon>Pseudomonadota</taxon>
        <taxon>Alphaproteobacteria</taxon>
        <taxon>Hyphomicrobiales</taxon>
        <taxon>Alsobacteraceae</taxon>
        <taxon>Alsobacter</taxon>
    </lineage>
</organism>
<name>A0AAU7JFD9_9HYPH</name>
<dbReference type="GO" id="GO:0005524">
    <property type="term" value="F:ATP binding"/>
    <property type="evidence" value="ECO:0007669"/>
    <property type="project" value="InterPro"/>
</dbReference>
<evidence type="ECO:0000256" key="2">
    <source>
        <dbReference type="ARBA" id="ARBA00022777"/>
    </source>
</evidence>
<evidence type="ECO:0000256" key="3">
    <source>
        <dbReference type="RuleBase" id="RU004046"/>
    </source>
</evidence>
<dbReference type="AlphaFoldDB" id="A0AAU7JFD9"/>
<accession>A0AAU7JFD9</accession>
<reference evidence="4" key="1">
    <citation type="submission" date="2024-05" db="EMBL/GenBank/DDBJ databases">
        <authorList>
            <person name="Kim S."/>
            <person name="Heo J."/>
            <person name="Choi H."/>
            <person name="Choi Y."/>
            <person name="Kwon S.-W."/>
            <person name="Kim Y."/>
        </authorList>
    </citation>
    <scope>NUCLEOTIDE SEQUENCE</scope>
    <source>
        <strain evidence="4">KACC 23698</strain>
    </source>
</reference>
<dbReference type="PANTHER" id="PTHR47690:SF1">
    <property type="entry name" value="GLUCOKINASE"/>
    <property type="match status" value="1"/>
</dbReference>
<dbReference type="PANTHER" id="PTHR47690">
    <property type="entry name" value="GLUCOKINASE"/>
    <property type="match status" value="1"/>
</dbReference>
<sequence>MVGYPVLVGDIGATYLRLASVSGPQAEPVLIGRVETRDFQTLADALTRLLSTGQGPFHQVRFQAAAFGVAGRVRGPVVRLTNSPWTIDPEDIGKQLGIERISVMNDYPPVAAALNSFHLSPAEELAAIDGPSSGDLGPRVVFGPGTGLGAAAIRHMPGGCRVLEPTEAGHTEFGACEAEDFPVWEQLERAHGRITAESVLSAPGLLRLHRAVSKTHKSSDELATPPDVTRAAARGDEFARRTLALYSRLLGRFAGDLALIFGATGGVYISGRLASHIIGVLREGAFRIAFESKAPFSEYMKAIPTFVITHPEPTLRGLAVIVAARSEFSCDGIEWTSGARKSSPAVPSQRP</sequence>
<dbReference type="GO" id="GO:0004340">
    <property type="term" value="F:glucokinase activity"/>
    <property type="evidence" value="ECO:0007669"/>
    <property type="project" value="InterPro"/>
</dbReference>
<dbReference type="GO" id="GO:0005536">
    <property type="term" value="F:D-glucose binding"/>
    <property type="evidence" value="ECO:0007669"/>
    <property type="project" value="InterPro"/>
</dbReference>
<evidence type="ECO:0000313" key="4">
    <source>
        <dbReference type="EMBL" id="XBO38916.1"/>
    </source>
</evidence>
<dbReference type="Pfam" id="PF02685">
    <property type="entry name" value="Glucokinase"/>
    <property type="match status" value="1"/>
</dbReference>
<dbReference type="CDD" id="cd24008">
    <property type="entry name" value="ASKHA_NBD_GLK"/>
    <property type="match status" value="1"/>
</dbReference>
<dbReference type="InterPro" id="IPR043129">
    <property type="entry name" value="ATPase_NBD"/>
</dbReference>